<accession>A9KCL4</accession>
<dbReference type="PRINTS" id="PR00080">
    <property type="entry name" value="SDRFAMILY"/>
</dbReference>
<dbReference type="EMBL" id="CP000733">
    <property type="protein sequence ID" value="ABS77523.2"/>
    <property type="molecule type" value="Genomic_DNA"/>
</dbReference>
<keyword evidence="4" id="KW-0472">Membrane</keyword>
<dbReference type="PRINTS" id="PR00081">
    <property type="entry name" value="GDHRDH"/>
</dbReference>
<dbReference type="InterPro" id="IPR036291">
    <property type="entry name" value="NAD(P)-bd_dom_sf"/>
</dbReference>
<dbReference type="CDD" id="cd05233">
    <property type="entry name" value="SDR_c"/>
    <property type="match status" value="1"/>
</dbReference>
<feature type="transmembrane region" description="Helical" evidence="4">
    <location>
        <begin position="6"/>
        <end position="23"/>
    </location>
</feature>
<sequence>MSIYSTDWSIIIMLLIAQTIPLIKGAGKKEKIISLCLPKRMSYNRLIFRKITDLRFLIMPTVLITGASSGIGKALALVYASHQHALLLTGRDEDALNQVAQKCRQYSVEVFIYAKDLCLPDAVQSLMKFIEEKQLKIDLLINNAGAGCYRNFSEIPFDSLEQMLRVNIDGLVKLTRQLLPSMIKQGKGSIVNIGSVYSFVPVASQAVYAASKAFVKSFSLGLQAELKKTGVSVSCVFPGSTESAFRARAGVVSDSKRFTLPSTIVAYKIYQGVKRKRLFIIPGWYNWLFVFLIQYVPIFWLPKIINFLAYRMRRIEKKPSN</sequence>
<dbReference type="PROSITE" id="PS00061">
    <property type="entry name" value="ADH_SHORT"/>
    <property type="match status" value="1"/>
</dbReference>
<dbReference type="Pfam" id="PF00106">
    <property type="entry name" value="adh_short"/>
    <property type="match status" value="1"/>
</dbReference>
<dbReference type="EC" id="1.-.-.-" evidence="5"/>
<evidence type="ECO:0000256" key="2">
    <source>
        <dbReference type="ARBA" id="ARBA00023002"/>
    </source>
</evidence>
<keyword evidence="2 5" id="KW-0560">Oxidoreductase</keyword>
<name>A9KCL4_COXBN</name>
<dbReference type="Gene3D" id="3.40.50.720">
    <property type="entry name" value="NAD(P)-binding Rossmann-like Domain"/>
    <property type="match status" value="1"/>
</dbReference>
<dbReference type="PANTHER" id="PTHR42901:SF1">
    <property type="entry name" value="ALCOHOL DEHYDROGENASE"/>
    <property type="match status" value="1"/>
</dbReference>
<gene>
    <name evidence="5" type="ordered locus">CBUD_1145</name>
</gene>
<evidence type="ECO:0000256" key="3">
    <source>
        <dbReference type="RuleBase" id="RU000363"/>
    </source>
</evidence>
<proteinExistence type="inferred from homology"/>
<keyword evidence="4" id="KW-0812">Transmembrane</keyword>
<evidence type="ECO:0000313" key="5">
    <source>
        <dbReference type="EMBL" id="ABS77523.2"/>
    </source>
</evidence>
<feature type="transmembrane region" description="Helical" evidence="4">
    <location>
        <begin position="56"/>
        <end position="79"/>
    </location>
</feature>
<dbReference type="InterPro" id="IPR020904">
    <property type="entry name" value="Sc_DH/Rdtase_CS"/>
</dbReference>
<dbReference type="InterPro" id="IPR002347">
    <property type="entry name" value="SDR_fam"/>
</dbReference>
<dbReference type="HOGENOM" id="CLU_010194_2_1_6"/>
<protein>
    <submittedName>
        <fullName evidence="5">Short chain dehydrogenase</fullName>
        <ecNumber evidence="5">1.-.-.-</ecNumber>
    </submittedName>
</protein>
<keyword evidence="4" id="KW-1133">Transmembrane helix</keyword>
<comment type="similarity">
    <text evidence="1 3">Belongs to the short-chain dehydrogenases/reductases (SDR) family.</text>
</comment>
<dbReference type="SUPFAM" id="SSF51735">
    <property type="entry name" value="NAD(P)-binding Rossmann-fold domains"/>
    <property type="match status" value="1"/>
</dbReference>
<organism evidence="5 6">
    <name type="scientific">Coxiella burnetii (strain Dugway 5J108-111)</name>
    <dbReference type="NCBI Taxonomy" id="434922"/>
    <lineage>
        <taxon>Bacteria</taxon>
        <taxon>Pseudomonadati</taxon>
        <taxon>Pseudomonadota</taxon>
        <taxon>Gammaproteobacteria</taxon>
        <taxon>Legionellales</taxon>
        <taxon>Coxiellaceae</taxon>
        <taxon>Coxiella</taxon>
    </lineage>
</organism>
<evidence type="ECO:0000256" key="1">
    <source>
        <dbReference type="ARBA" id="ARBA00006484"/>
    </source>
</evidence>
<reference evidence="5 6" key="1">
    <citation type="journal article" date="2009" name="Infect. Immun.">
        <title>Comparative genomics reveal extensive transposon-mediated genomic plasticity and diversity among potential effector proteins within the genus Coxiella.</title>
        <authorList>
            <person name="Beare P.A."/>
            <person name="Unsworth N."/>
            <person name="Andoh M."/>
            <person name="Voth D.E."/>
            <person name="Omsland A."/>
            <person name="Gilk S.D."/>
            <person name="Williams K.P."/>
            <person name="Sobral B.W."/>
            <person name="Kupko J.J.III."/>
            <person name="Porcella S.F."/>
            <person name="Samuel J.E."/>
            <person name="Heinzen R.A."/>
        </authorList>
    </citation>
    <scope>NUCLEOTIDE SEQUENCE [LARGE SCALE GENOMIC DNA]</scope>
    <source>
        <strain evidence="5 6">Dugway 5J108-111</strain>
    </source>
</reference>
<feature type="transmembrane region" description="Helical" evidence="4">
    <location>
        <begin position="284"/>
        <end position="309"/>
    </location>
</feature>
<dbReference type="GO" id="GO:0016491">
    <property type="term" value="F:oxidoreductase activity"/>
    <property type="evidence" value="ECO:0007669"/>
    <property type="project" value="UniProtKB-KW"/>
</dbReference>
<dbReference type="Proteomes" id="UP000008555">
    <property type="component" value="Chromosome"/>
</dbReference>
<dbReference type="AlphaFoldDB" id="A9KCL4"/>
<dbReference type="KEGG" id="cbd:CBUD_1145"/>
<dbReference type="PANTHER" id="PTHR42901">
    <property type="entry name" value="ALCOHOL DEHYDROGENASE"/>
    <property type="match status" value="1"/>
</dbReference>
<evidence type="ECO:0000256" key="4">
    <source>
        <dbReference type="SAM" id="Phobius"/>
    </source>
</evidence>
<evidence type="ECO:0000313" key="6">
    <source>
        <dbReference type="Proteomes" id="UP000008555"/>
    </source>
</evidence>